<keyword evidence="1" id="KW-0732">Signal</keyword>
<evidence type="ECO:0000256" key="1">
    <source>
        <dbReference type="SAM" id="SignalP"/>
    </source>
</evidence>
<protein>
    <submittedName>
        <fullName evidence="3">Uncharacterized protein LOC105848420 isoform X2</fullName>
    </submittedName>
</protein>
<feature type="signal peptide" evidence="1">
    <location>
        <begin position="1"/>
        <end position="23"/>
    </location>
</feature>
<dbReference type="Proteomes" id="UP001652625">
    <property type="component" value="Chromosome 02"/>
</dbReference>
<reference evidence="3" key="2">
    <citation type="submission" date="2025-08" db="UniProtKB">
        <authorList>
            <consortium name="RefSeq"/>
        </authorList>
    </citation>
    <scope>IDENTIFICATION</scope>
</reference>
<gene>
    <name evidence="3" type="primary">LOC105848420</name>
</gene>
<evidence type="ECO:0000313" key="3">
    <source>
        <dbReference type="RefSeq" id="XP_065646996.1"/>
    </source>
</evidence>
<accession>A0ABM4BDG4</accession>
<organism evidence="2 3">
    <name type="scientific">Hydra vulgaris</name>
    <name type="common">Hydra</name>
    <name type="synonym">Hydra attenuata</name>
    <dbReference type="NCBI Taxonomy" id="6087"/>
    <lineage>
        <taxon>Eukaryota</taxon>
        <taxon>Metazoa</taxon>
        <taxon>Cnidaria</taxon>
        <taxon>Hydrozoa</taxon>
        <taxon>Hydroidolina</taxon>
        <taxon>Anthoathecata</taxon>
        <taxon>Aplanulata</taxon>
        <taxon>Hydridae</taxon>
        <taxon>Hydra</taxon>
    </lineage>
</organism>
<keyword evidence="2" id="KW-1185">Reference proteome</keyword>
<name>A0ABM4BDG4_HYDVU</name>
<evidence type="ECO:0000313" key="2">
    <source>
        <dbReference type="Proteomes" id="UP001652625"/>
    </source>
</evidence>
<reference evidence="2" key="1">
    <citation type="submission" date="2025-05" db="UniProtKB">
        <authorList>
            <consortium name="RefSeq"/>
        </authorList>
    </citation>
    <scope>NUCLEOTIDE SEQUENCE [LARGE SCALE GENOMIC DNA]</scope>
</reference>
<dbReference type="RefSeq" id="XP_065646996.1">
    <property type="nucleotide sequence ID" value="XM_065790924.1"/>
</dbReference>
<dbReference type="GeneID" id="105848420"/>
<proteinExistence type="predicted"/>
<sequence>MQLIQSIINVLILVYSFSLLISAEKVDVRYITLFERTISGTFTPPQTGEYKFYSSCNLPCNVFLGFNNPSVGLLKIISQNNKVRNLIFDEFPNQVSHLIYLQAGVPVYLRASSIYKKDGSHVPNLSVGVLLPDDTSMFPISYNLLKNVSIQNHRIKNEDILIKNKMRKMQMISRKKKKKMQMIRRRNKRKNFKKIILSIPQSTSSKINKMIFNIISKPSEVDFTNSIKKVKNLSTEVLSSHKKDLNYPQKLNDYHLKHINNQYMIEHESNHKKPQESNHEKPQELNHKNYVSDYYNYTRFKNIKLVNLILDENQTSSSDVDKKLKENIRKYLQDVESLNNTESTESFVQRMINTYNIAKKYSREVNATYGVSSNRTKSVDKYYPRKNINTYSTPEDKHKEFSNTNDISLQALDDLLRKKLESSDIVLDISGTFEPLENATINDGVLVLEDIFKSNKKKKKKVSGLQLLTLEFQKILKSVNLTSLSKFVTPFFVKEFITSESLNPKLNENINHFCRKIIRKMKQSTNKETYNQSVAVKEKKPNVFHNYGFNINNTLEKQRDSISRNRLNQLLYVLLNTILDNQTARNTLDLNKQLNSQSVLTLQPSLNIRSNFNPSLNSVYQANDLLKKQEKNIKKITLMKKYDQIKYLPNQIETTNVALLTAIREIIEKINAIKKSLQDEKNNTTLK</sequence>
<feature type="chain" id="PRO_5046175515" evidence="1">
    <location>
        <begin position="24"/>
        <end position="687"/>
    </location>
</feature>